<gene>
    <name evidence="2" type="ORF">FHG12_06945</name>
</gene>
<keyword evidence="1" id="KW-0812">Transmembrane</keyword>
<evidence type="ECO:0000313" key="3">
    <source>
        <dbReference type="Proteomes" id="UP000305398"/>
    </source>
</evidence>
<dbReference type="AlphaFoldDB" id="A0A5B7ZY30"/>
<dbReference type="Proteomes" id="UP000305398">
    <property type="component" value="Chromosome"/>
</dbReference>
<dbReference type="EMBL" id="CP040896">
    <property type="protein sequence ID" value="QDA59860.1"/>
    <property type="molecule type" value="Genomic_DNA"/>
</dbReference>
<organism evidence="2 3">
    <name type="scientific">Hymenobacter jejuensis</name>
    <dbReference type="NCBI Taxonomy" id="2502781"/>
    <lineage>
        <taxon>Bacteria</taxon>
        <taxon>Pseudomonadati</taxon>
        <taxon>Bacteroidota</taxon>
        <taxon>Cytophagia</taxon>
        <taxon>Cytophagales</taxon>
        <taxon>Hymenobacteraceae</taxon>
        <taxon>Hymenobacter</taxon>
    </lineage>
</organism>
<protein>
    <submittedName>
        <fullName evidence="2">Uncharacterized protein</fullName>
    </submittedName>
</protein>
<proteinExistence type="predicted"/>
<dbReference type="RefSeq" id="WP_139515040.1">
    <property type="nucleotide sequence ID" value="NZ_CP040896.1"/>
</dbReference>
<feature type="transmembrane region" description="Helical" evidence="1">
    <location>
        <begin position="46"/>
        <end position="67"/>
    </location>
</feature>
<name>A0A5B7ZY30_9BACT</name>
<dbReference type="KEGG" id="hyj:FHG12_06945"/>
<keyword evidence="1" id="KW-0472">Membrane</keyword>
<evidence type="ECO:0000313" key="2">
    <source>
        <dbReference type="EMBL" id="QDA59860.1"/>
    </source>
</evidence>
<keyword evidence="1" id="KW-1133">Transmembrane helix</keyword>
<keyword evidence="3" id="KW-1185">Reference proteome</keyword>
<reference evidence="2 3" key="1">
    <citation type="submission" date="2019-06" db="EMBL/GenBank/DDBJ databases">
        <authorList>
            <person name="Srinivasan S."/>
        </authorList>
    </citation>
    <scope>NUCLEOTIDE SEQUENCE [LARGE SCALE GENOMIC DNA]</scope>
    <source>
        <strain evidence="2 3">17J68-5</strain>
    </source>
</reference>
<accession>A0A5B7ZY30</accession>
<feature type="transmembrane region" description="Helical" evidence="1">
    <location>
        <begin position="6"/>
        <end position="39"/>
    </location>
</feature>
<dbReference type="OrthoDB" id="1525231at2"/>
<sequence length="126" mass="13153">MNRGIWPLFLVILVAGAVAQVFLPWWSVAVVAFAAALWLGTHGGWAFLAGFEGVGFVWFALAAWLNVQNQGLLSHRVAQLLPLGGNGWALVVVTAILGGLVGGLAALAGCWVRQAVSPKPVAQPVS</sequence>
<evidence type="ECO:0000256" key="1">
    <source>
        <dbReference type="SAM" id="Phobius"/>
    </source>
</evidence>
<feature type="transmembrane region" description="Helical" evidence="1">
    <location>
        <begin position="87"/>
        <end position="112"/>
    </location>
</feature>